<dbReference type="eggNOG" id="COG1544">
    <property type="taxonomic scope" value="Bacteria"/>
</dbReference>
<dbReference type="Pfam" id="PF02482">
    <property type="entry name" value="Ribosomal_S30AE"/>
    <property type="match status" value="1"/>
</dbReference>
<keyword evidence="8" id="KW-1185">Reference proteome</keyword>
<proteinExistence type="inferred from homology"/>
<dbReference type="Gene3D" id="3.30.505.50">
    <property type="entry name" value="Sigma 54 modulation/S30EA ribosomal protein, C-terminal domain"/>
    <property type="match status" value="1"/>
</dbReference>
<evidence type="ECO:0000256" key="3">
    <source>
        <dbReference type="ARBA" id="ARBA00041148"/>
    </source>
</evidence>
<comment type="subunit">
    <text evidence="2">Associates exclusively with 100S ribosomes, which are dimers of 70S ribosomes.</text>
</comment>
<dbReference type="AlphaFoldDB" id="D6YS88"/>
<comment type="similarity">
    <text evidence="4">Belongs to the HPF/YfiA ribosome-associated protein family. Long HPF subfamily.</text>
</comment>
<comment type="subcellular location">
    <subcellularLocation>
        <location evidence="4">Cytoplasm</location>
    </subcellularLocation>
</comment>
<name>D6YS88_WADCW</name>
<dbReference type="RefSeq" id="WP_013182639.1">
    <property type="nucleotide sequence ID" value="NC_014225.1"/>
</dbReference>
<dbReference type="SUPFAM" id="SSF69754">
    <property type="entry name" value="Ribosome binding protein Y (YfiA homologue)"/>
    <property type="match status" value="1"/>
</dbReference>
<dbReference type="Proteomes" id="UP000001505">
    <property type="component" value="Chromosome"/>
</dbReference>
<comment type="subunit">
    <text evidence="4">Interacts with 100S ribosomes.</text>
</comment>
<evidence type="ECO:0000313" key="7">
    <source>
        <dbReference type="EMBL" id="ADI38933.1"/>
    </source>
</evidence>
<dbReference type="KEGG" id="wch:wcw_1585"/>
<dbReference type="InterPro" id="IPR038416">
    <property type="entry name" value="Ribosom_S30AE_C_sf"/>
</dbReference>
<dbReference type="EMBL" id="CP001928">
    <property type="protein sequence ID" value="ADI38933.1"/>
    <property type="molecule type" value="Genomic_DNA"/>
</dbReference>
<evidence type="ECO:0000313" key="8">
    <source>
        <dbReference type="Proteomes" id="UP000001505"/>
    </source>
</evidence>
<dbReference type="Pfam" id="PF16321">
    <property type="entry name" value="Ribosom_S30AE_C"/>
    <property type="match status" value="1"/>
</dbReference>
<protein>
    <recommendedName>
        <fullName evidence="3 4">Ribosome hibernation promoting factor</fullName>
        <shortName evidence="4">HPF</shortName>
    </recommendedName>
</protein>
<comment type="function">
    <text evidence="4">Required for dimerization of active 70S ribosomes into 100S ribosomes in stationary phase; 100S ribosomes are translationally inactive and sometimes present during exponential growth.</text>
</comment>
<evidence type="ECO:0000256" key="1">
    <source>
        <dbReference type="ARBA" id="ARBA00022845"/>
    </source>
</evidence>
<keyword evidence="1 4" id="KW-0810">Translation regulation</keyword>
<dbReference type="HAMAP" id="MF_00839">
    <property type="entry name" value="HPF"/>
    <property type="match status" value="1"/>
</dbReference>
<dbReference type="HOGENOM" id="CLU_071472_0_3_0"/>
<dbReference type="GO" id="GO:0022627">
    <property type="term" value="C:cytosolic small ribosomal subunit"/>
    <property type="evidence" value="ECO:0007669"/>
    <property type="project" value="TreeGrafter"/>
</dbReference>
<dbReference type="InterPro" id="IPR003489">
    <property type="entry name" value="RHF/RaiA"/>
</dbReference>
<dbReference type="PANTHER" id="PTHR33231">
    <property type="entry name" value="30S RIBOSOMAL PROTEIN"/>
    <property type="match status" value="1"/>
</dbReference>
<dbReference type="InterPro" id="IPR050574">
    <property type="entry name" value="HPF/YfiA_ribosome-assoc"/>
</dbReference>
<feature type="domain" description="Sigma 54 modulation/S30EA ribosomal protein C-terminal" evidence="6">
    <location>
        <begin position="153"/>
        <end position="207"/>
    </location>
</feature>
<dbReference type="InterPro" id="IPR032528">
    <property type="entry name" value="Ribosom_S30AE_C"/>
</dbReference>
<gene>
    <name evidence="4" type="primary">hpf</name>
    <name evidence="7" type="ordered locus">wcw_1585</name>
</gene>
<evidence type="ECO:0000256" key="5">
    <source>
        <dbReference type="SAM" id="Coils"/>
    </source>
</evidence>
<dbReference type="STRING" id="716544.wcw_1585"/>
<sequence length="212" mass="24899">MKGNAKAKEFVGEGYKIHVTGRDVLVTDAMKDYAIDKLSKIERFTSRIIDVRVIMDIQKLDHRVDIVIKVDHVKIKSTASTTDMYASIDRAVEKIETQLRRYKTRIREHTAKPANIVDLKVNVFKKPEEAEIEDFNLDIEDQDREELLKRYQPHEIVKQKTVPLKTLTFDEAVMKMELSLDPFLIFRHEEDQKLKVIYRRHDENFGVIEVES</sequence>
<dbReference type="CDD" id="cd00552">
    <property type="entry name" value="RaiA"/>
    <property type="match status" value="1"/>
</dbReference>
<dbReference type="NCBIfam" id="TIGR00741">
    <property type="entry name" value="yfiA"/>
    <property type="match status" value="1"/>
</dbReference>
<keyword evidence="4" id="KW-0963">Cytoplasm</keyword>
<evidence type="ECO:0000256" key="4">
    <source>
        <dbReference type="HAMAP-Rule" id="MF_00839"/>
    </source>
</evidence>
<dbReference type="PANTHER" id="PTHR33231:SF1">
    <property type="entry name" value="30S RIBOSOMAL PROTEIN"/>
    <property type="match status" value="1"/>
</dbReference>
<organism evidence="7 8">
    <name type="scientific">Waddlia chondrophila (strain ATCC VR-1470 / WSU 86-1044)</name>
    <dbReference type="NCBI Taxonomy" id="716544"/>
    <lineage>
        <taxon>Bacteria</taxon>
        <taxon>Pseudomonadati</taxon>
        <taxon>Chlamydiota</taxon>
        <taxon>Chlamydiia</taxon>
        <taxon>Parachlamydiales</taxon>
        <taxon>Waddliaceae</taxon>
        <taxon>Waddlia</taxon>
    </lineage>
</organism>
<feature type="coiled-coil region" evidence="5">
    <location>
        <begin position="85"/>
        <end position="112"/>
    </location>
</feature>
<dbReference type="InterPro" id="IPR034694">
    <property type="entry name" value="HPF_long/plastid"/>
</dbReference>
<reference evidence="7 8" key="1">
    <citation type="journal article" date="2010" name="PLoS ONE">
        <title>The Waddlia genome: a window into chlamydial biology.</title>
        <authorList>
            <person name="Bertelli C."/>
            <person name="Collyn F."/>
            <person name="Croxatto A."/>
            <person name="Ruckert C."/>
            <person name="Polkinghorne A."/>
            <person name="Kebbi-Beghdadi C."/>
            <person name="Goesmann A."/>
            <person name="Vaughan L."/>
            <person name="Greub G."/>
        </authorList>
    </citation>
    <scope>NUCLEOTIDE SEQUENCE [LARGE SCALE GENOMIC DNA]</scope>
    <source>
        <strain evidence="8">ATCC VR-1470 / WSU 86-1044</strain>
    </source>
</reference>
<accession>D6YS88</accession>
<dbReference type="GO" id="GO:0045900">
    <property type="term" value="P:negative regulation of translational elongation"/>
    <property type="evidence" value="ECO:0007669"/>
    <property type="project" value="TreeGrafter"/>
</dbReference>
<dbReference type="OrthoDB" id="9794975at2"/>
<dbReference type="Gene3D" id="3.30.160.100">
    <property type="entry name" value="Ribosome hibernation promotion factor-like"/>
    <property type="match status" value="1"/>
</dbReference>
<evidence type="ECO:0000256" key="2">
    <source>
        <dbReference type="ARBA" id="ARBA00038695"/>
    </source>
</evidence>
<keyword evidence="5" id="KW-0175">Coiled coil</keyword>
<dbReference type="GO" id="GO:0043024">
    <property type="term" value="F:ribosomal small subunit binding"/>
    <property type="evidence" value="ECO:0007669"/>
    <property type="project" value="TreeGrafter"/>
</dbReference>
<evidence type="ECO:0000259" key="6">
    <source>
        <dbReference type="Pfam" id="PF16321"/>
    </source>
</evidence>
<dbReference type="InterPro" id="IPR036567">
    <property type="entry name" value="RHF-like"/>
</dbReference>